<proteinExistence type="predicted"/>
<dbReference type="AlphaFoldDB" id="A0A5J5EZR8"/>
<dbReference type="OrthoDB" id="5132116at2759"/>
<evidence type="ECO:0000313" key="1">
    <source>
        <dbReference type="EMBL" id="KAA8908470.1"/>
    </source>
</evidence>
<organism evidence="1 2">
    <name type="scientific">Sphaerosporella brunnea</name>
    <dbReference type="NCBI Taxonomy" id="1250544"/>
    <lineage>
        <taxon>Eukaryota</taxon>
        <taxon>Fungi</taxon>
        <taxon>Dikarya</taxon>
        <taxon>Ascomycota</taxon>
        <taxon>Pezizomycotina</taxon>
        <taxon>Pezizomycetes</taxon>
        <taxon>Pezizales</taxon>
        <taxon>Pyronemataceae</taxon>
        <taxon>Sphaerosporella</taxon>
    </lineage>
</organism>
<accession>A0A5J5EZR8</accession>
<name>A0A5J5EZR8_9PEZI</name>
<sequence>MPKSVPNVAATRSVEFLDGYNMLFGLDRFRIMEGIFTPRSMLASANITHPYPKHTLGLKVFTAMKDVDVDIKQIILNQLSSQALEVCSTSSMNIPVKRRYTTWLDGGILASLRNFHQLWISKKEHGANIVEKRCK</sequence>
<dbReference type="EMBL" id="VXIS01000068">
    <property type="protein sequence ID" value="KAA8908470.1"/>
    <property type="molecule type" value="Genomic_DNA"/>
</dbReference>
<dbReference type="Gene3D" id="3.30.420.40">
    <property type="match status" value="1"/>
</dbReference>
<dbReference type="InterPro" id="IPR004000">
    <property type="entry name" value="Actin"/>
</dbReference>
<dbReference type="InterPro" id="IPR043129">
    <property type="entry name" value="ATPase_NBD"/>
</dbReference>
<reference evidence="1 2" key="1">
    <citation type="submission" date="2019-09" db="EMBL/GenBank/DDBJ databases">
        <title>Draft genome of the ectomycorrhizal ascomycete Sphaerosporella brunnea.</title>
        <authorList>
            <consortium name="DOE Joint Genome Institute"/>
            <person name="Benucci G.M."/>
            <person name="Marozzi G."/>
            <person name="Antonielli L."/>
            <person name="Sanchez S."/>
            <person name="Marco P."/>
            <person name="Wang X."/>
            <person name="Falini L.B."/>
            <person name="Barry K."/>
            <person name="Haridas S."/>
            <person name="Lipzen A."/>
            <person name="Labutti K."/>
            <person name="Grigoriev I.V."/>
            <person name="Murat C."/>
            <person name="Martin F."/>
            <person name="Albertini E."/>
            <person name="Donnini D."/>
            <person name="Bonito G."/>
        </authorList>
    </citation>
    <scope>NUCLEOTIDE SEQUENCE [LARGE SCALE GENOMIC DNA]</scope>
    <source>
        <strain evidence="1 2">Sb_GMNB300</strain>
    </source>
</reference>
<keyword evidence="2" id="KW-1185">Reference proteome</keyword>
<evidence type="ECO:0000313" key="2">
    <source>
        <dbReference type="Proteomes" id="UP000326924"/>
    </source>
</evidence>
<protein>
    <submittedName>
        <fullName evidence="1">Uncharacterized protein</fullName>
    </submittedName>
</protein>
<comment type="caution">
    <text evidence="1">The sequence shown here is derived from an EMBL/GenBank/DDBJ whole genome shotgun (WGS) entry which is preliminary data.</text>
</comment>
<gene>
    <name evidence="1" type="ORF">FN846DRAFT_906168</name>
</gene>
<dbReference type="InParanoid" id="A0A5J5EZR8"/>
<dbReference type="Pfam" id="PF00022">
    <property type="entry name" value="Actin"/>
    <property type="match status" value="1"/>
</dbReference>
<dbReference type="SUPFAM" id="SSF53067">
    <property type="entry name" value="Actin-like ATPase domain"/>
    <property type="match status" value="1"/>
</dbReference>
<dbReference type="Proteomes" id="UP000326924">
    <property type="component" value="Unassembled WGS sequence"/>
</dbReference>